<evidence type="ECO:0000256" key="10">
    <source>
        <dbReference type="SAM" id="MobiDB-lite"/>
    </source>
</evidence>
<keyword evidence="2 9" id="KW-0963">Cytoplasm</keyword>
<comment type="similarity">
    <text evidence="9">Belongs to the 'phage' integrase family. XerC subfamily.</text>
</comment>
<feature type="compositionally biased region" description="Low complexity" evidence="10">
    <location>
        <begin position="1"/>
        <end position="22"/>
    </location>
</feature>
<keyword evidence="5 9" id="KW-0229">DNA integration</keyword>
<dbReference type="PROSITE" id="PS51898">
    <property type="entry name" value="TYR_RECOMBINASE"/>
    <property type="match status" value="1"/>
</dbReference>
<protein>
    <recommendedName>
        <fullName evidence="9">Tyrosine recombinase XerC</fullName>
    </recommendedName>
</protein>
<dbReference type="InterPro" id="IPR023009">
    <property type="entry name" value="Tyrosine_recombinase_XerC/XerD"/>
</dbReference>
<dbReference type="GO" id="GO:0006313">
    <property type="term" value="P:DNA transposition"/>
    <property type="evidence" value="ECO:0007669"/>
    <property type="project" value="UniProtKB-UniRule"/>
</dbReference>
<evidence type="ECO:0000259" key="12">
    <source>
        <dbReference type="PROSITE" id="PS51900"/>
    </source>
</evidence>
<evidence type="ECO:0000256" key="6">
    <source>
        <dbReference type="ARBA" id="ARBA00023125"/>
    </source>
</evidence>
<dbReference type="InterPro" id="IPR011010">
    <property type="entry name" value="DNA_brk_join_enz"/>
</dbReference>
<evidence type="ECO:0000256" key="2">
    <source>
        <dbReference type="ARBA" id="ARBA00022490"/>
    </source>
</evidence>
<keyword evidence="4 9" id="KW-0159">Chromosome partition</keyword>
<dbReference type="GO" id="GO:0009037">
    <property type="term" value="F:tyrosine-based site-specific recombinase activity"/>
    <property type="evidence" value="ECO:0007669"/>
    <property type="project" value="UniProtKB-UniRule"/>
</dbReference>
<comment type="subcellular location">
    <subcellularLocation>
        <location evidence="1 9">Cytoplasm</location>
    </subcellularLocation>
</comment>
<evidence type="ECO:0000313" key="14">
    <source>
        <dbReference type="Proteomes" id="UP000095210"/>
    </source>
</evidence>
<dbReference type="PROSITE" id="PS51900">
    <property type="entry name" value="CB"/>
    <property type="match status" value="1"/>
</dbReference>
<evidence type="ECO:0000256" key="9">
    <source>
        <dbReference type="HAMAP-Rule" id="MF_01808"/>
    </source>
</evidence>
<dbReference type="Pfam" id="PF00589">
    <property type="entry name" value="Phage_integrase"/>
    <property type="match status" value="1"/>
</dbReference>
<dbReference type="GO" id="GO:0005737">
    <property type="term" value="C:cytoplasm"/>
    <property type="evidence" value="ECO:0007669"/>
    <property type="project" value="UniProtKB-SubCell"/>
</dbReference>
<dbReference type="InterPro" id="IPR013762">
    <property type="entry name" value="Integrase-like_cat_sf"/>
</dbReference>
<keyword evidence="7 9" id="KW-0233">DNA recombination</keyword>
<dbReference type="Gene3D" id="1.10.150.130">
    <property type="match status" value="1"/>
</dbReference>
<accession>A0AAC9HPE3</accession>
<comment type="subunit">
    <text evidence="9">Forms a cyclic heterotetrameric complex composed of two molecules of XerC and two molecules of XerD.</text>
</comment>
<evidence type="ECO:0000256" key="8">
    <source>
        <dbReference type="ARBA" id="ARBA00023306"/>
    </source>
</evidence>
<evidence type="ECO:0000256" key="3">
    <source>
        <dbReference type="ARBA" id="ARBA00022618"/>
    </source>
</evidence>
<feature type="active site" evidence="9">
    <location>
        <position position="184"/>
    </location>
</feature>
<dbReference type="PANTHER" id="PTHR30349">
    <property type="entry name" value="PHAGE INTEGRASE-RELATED"/>
    <property type="match status" value="1"/>
</dbReference>
<feature type="region of interest" description="Disordered" evidence="10">
    <location>
        <begin position="1"/>
        <end position="28"/>
    </location>
</feature>
<proteinExistence type="inferred from homology"/>
<dbReference type="HAMAP" id="MF_01808">
    <property type="entry name" value="Recomb_XerC_XerD"/>
    <property type="match status" value="1"/>
</dbReference>
<dbReference type="InterPro" id="IPR050090">
    <property type="entry name" value="Tyrosine_recombinase_XerCD"/>
</dbReference>
<dbReference type="CDD" id="cd00798">
    <property type="entry name" value="INT_XerDC_C"/>
    <property type="match status" value="1"/>
</dbReference>
<dbReference type="PANTHER" id="PTHR30349:SF77">
    <property type="entry name" value="TYROSINE RECOMBINASE XERC"/>
    <property type="match status" value="1"/>
</dbReference>
<comment type="function">
    <text evidence="9">Site-specific tyrosine recombinase, which acts by catalyzing the cutting and rejoining of the recombining DNA molecules. The XerC-XerD complex is essential to convert dimers of the bacterial chromosome into monomers to permit their segregation at cell division. It also contributes to the segregational stability of plasmids.</text>
</comment>
<dbReference type="GO" id="GO:0051301">
    <property type="term" value="P:cell division"/>
    <property type="evidence" value="ECO:0007669"/>
    <property type="project" value="UniProtKB-KW"/>
</dbReference>
<dbReference type="KEGG" id="ahm:TL08_08855"/>
<sequence length="333" mass="35217">MTESMPAEPASAESISAASAPEKTAPTDTTLAPELADLPAEFARHLSLERNLSPHTVRAYRGDATSVLAHLQECGGDDITALTLRVLRSWLAGQHAAGAGRATLARRAASARALTAWAHATGRITEDPGPRLSAPTPRRQIPVVLRAQDAEAALGAAGAGASEADPVALRDHAVVEMLYATGVRVAELCALDLDDVDRDARLLTVMGKGGRQRVVPFGLPADRAIDAWLAKGRAHLRTSASAAALFLGVRGGRLNQRAVRRVVHEVLRAVPGVPDTGPHGLRHSAATHLLEGGADLRSVQELLGHATLSTTQFYTHVTVERLKAIHDRTHPRS</sequence>
<evidence type="ECO:0000256" key="4">
    <source>
        <dbReference type="ARBA" id="ARBA00022829"/>
    </source>
</evidence>
<evidence type="ECO:0000256" key="5">
    <source>
        <dbReference type="ARBA" id="ARBA00022908"/>
    </source>
</evidence>
<organism evidence="13 14">
    <name type="scientific">Actinoalloteichus hymeniacidonis</name>
    <dbReference type="NCBI Taxonomy" id="340345"/>
    <lineage>
        <taxon>Bacteria</taxon>
        <taxon>Bacillati</taxon>
        <taxon>Actinomycetota</taxon>
        <taxon>Actinomycetes</taxon>
        <taxon>Pseudonocardiales</taxon>
        <taxon>Pseudonocardiaceae</taxon>
        <taxon>Actinoalloteichus</taxon>
    </lineage>
</organism>
<evidence type="ECO:0000259" key="11">
    <source>
        <dbReference type="PROSITE" id="PS51898"/>
    </source>
</evidence>
<dbReference type="SUPFAM" id="SSF47823">
    <property type="entry name" value="lambda integrase-like, N-terminal domain"/>
    <property type="match status" value="1"/>
</dbReference>
<dbReference type="RefSeq" id="WP_236750596.1">
    <property type="nucleotide sequence ID" value="NZ_CP014859.1"/>
</dbReference>
<dbReference type="EMBL" id="CP014859">
    <property type="protein sequence ID" value="AOS62586.1"/>
    <property type="molecule type" value="Genomic_DNA"/>
</dbReference>
<dbReference type="InterPro" id="IPR044068">
    <property type="entry name" value="CB"/>
</dbReference>
<evidence type="ECO:0000256" key="7">
    <source>
        <dbReference type="ARBA" id="ARBA00023172"/>
    </source>
</evidence>
<keyword evidence="8 9" id="KW-0131">Cell cycle</keyword>
<dbReference type="InterPro" id="IPR004107">
    <property type="entry name" value="Integrase_SAM-like_N"/>
</dbReference>
<name>A0AAC9HPE3_9PSEU</name>
<dbReference type="SUPFAM" id="SSF56349">
    <property type="entry name" value="DNA breaking-rejoining enzymes"/>
    <property type="match status" value="1"/>
</dbReference>
<feature type="active site" evidence="9">
    <location>
        <position position="208"/>
    </location>
</feature>
<feature type="active site" evidence="9">
    <location>
        <position position="279"/>
    </location>
</feature>
<feature type="active site" description="O-(3'-phospho-DNA)-tyrosine intermediate" evidence="9">
    <location>
        <position position="314"/>
    </location>
</feature>
<keyword evidence="6 9" id="KW-0238">DNA-binding</keyword>
<reference evidence="14" key="1">
    <citation type="submission" date="2016-03" db="EMBL/GenBank/DDBJ databases">
        <title>Complete genome sequence of the type strain Actinoalloteichus hymeniacidonis DSM 45092.</title>
        <authorList>
            <person name="Schaffert L."/>
            <person name="Albersmeier A."/>
            <person name="Winkler A."/>
            <person name="Kalinowski J."/>
            <person name="Zotchev S."/>
            <person name="Ruckert C."/>
        </authorList>
    </citation>
    <scope>NUCLEOTIDE SEQUENCE [LARGE SCALE GENOMIC DNA]</scope>
    <source>
        <strain evidence="14">HPA177(T) (DSM 45092(T))</strain>
    </source>
</reference>
<dbReference type="GO" id="GO:0003677">
    <property type="term" value="F:DNA binding"/>
    <property type="evidence" value="ECO:0007669"/>
    <property type="project" value="UniProtKB-UniRule"/>
</dbReference>
<feature type="domain" description="Tyr recombinase" evidence="11">
    <location>
        <begin position="140"/>
        <end position="327"/>
    </location>
</feature>
<dbReference type="GO" id="GO:0007059">
    <property type="term" value="P:chromosome segregation"/>
    <property type="evidence" value="ECO:0007669"/>
    <property type="project" value="UniProtKB-UniRule"/>
</dbReference>
<keyword evidence="3 9" id="KW-0132">Cell division</keyword>
<feature type="domain" description="Core-binding (CB)" evidence="12">
    <location>
        <begin position="33"/>
        <end position="119"/>
    </location>
</feature>
<dbReference type="InterPro" id="IPR010998">
    <property type="entry name" value="Integrase_recombinase_N"/>
</dbReference>
<evidence type="ECO:0000313" key="13">
    <source>
        <dbReference type="EMBL" id="AOS62586.1"/>
    </source>
</evidence>
<feature type="active site" evidence="9">
    <location>
        <position position="305"/>
    </location>
</feature>
<gene>
    <name evidence="9" type="primary">xerC</name>
    <name evidence="13" type="ORF">TL08_08855</name>
</gene>
<keyword evidence="14" id="KW-1185">Reference proteome</keyword>
<dbReference type="Proteomes" id="UP000095210">
    <property type="component" value="Chromosome"/>
</dbReference>
<dbReference type="Pfam" id="PF02899">
    <property type="entry name" value="Phage_int_SAM_1"/>
    <property type="match status" value="1"/>
</dbReference>
<dbReference type="InterPro" id="IPR002104">
    <property type="entry name" value="Integrase_catalytic"/>
</dbReference>
<feature type="active site" evidence="9">
    <location>
        <position position="282"/>
    </location>
</feature>
<evidence type="ECO:0000256" key="1">
    <source>
        <dbReference type="ARBA" id="ARBA00004496"/>
    </source>
</evidence>
<dbReference type="Gene3D" id="1.10.443.10">
    <property type="entry name" value="Intergrase catalytic core"/>
    <property type="match status" value="1"/>
</dbReference>
<dbReference type="AlphaFoldDB" id="A0AAC9HPE3"/>